<gene>
    <name evidence="2" type="ORF">EVAR_37085_1</name>
</gene>
<accession>A0A4C1WI00</accession>
<reference evidence="2 3" key="1">
    <citation type="journal article" date="2019" name="Commun. Biol.">
        <title>The bagworm genome reveals a unique fibroin gene that provides high tensile strength.</title>
        <authorList>
            <person name="Kono N."/>
            <person name="Nakamura H."/>
            <person name="Ohtoshi R."/>
            <person name="Tomita M."/>
            <person name="Numata K."/>
            <person name="Arakawa K."/>
        </authorList>
    </citation>
    <scope>NUCLEOTIDE SEQUENCE [LARGE SCALE GENOMIC DNA]</scope>
</reference>
<evidence type="ECO:0000313" key="2">
    <source>
        <dbReference type="EMBL" id="GBP49999.1"/>
    </source>
</evidence>
<feature type="region of interest" description="Disordered" evidence="1">
    <location>
        <begin position="63"/>
        <end position="100"/>
    </location>
</feature>
<name>A0A4C1WI00_EUMVA</name>
<evidence type="ECO:0000313" key="3">
    <source>
        <dbReference type="Proteomes" id="UP000299102"/>
    </source>
</evidence>
<keyword evidence="3" id="KW-1185">Reference proteome</keyword>
<dbReference type="AlphaFoldDB" id="A0A4C1WI00"/>
<evidence type="ECO:0000256" key="1">
    <source>
        <dbReference type="SAM" id="MobiDB-lite"/>
    </source>
</evidence>
<protein>
    <submittedName>
        <fullName evidence="2">Uncharacterized protein</fullName>
    </submittedName>
</protein>
<dbReference type="Proteomes" id="UP000299102">
    <property type="component" value="Unassembled WGS sequence"/>
</dbReference>
<proteinExistence type="predicted"/>
<comment type="caution">
    <text evidence="2">The sequence shown here is derived from an EMBL/GenBank/DDBJ whole genome shotgun (WGS) entry which is preliminary data.</text>
</comment>
<sequence>MATERRHLHVGSSSMSSAVRAPGAVTAYGDRTPPSSRRLLLHVLCSESTRSGNGIRRQNAAIFTSAPPSRPLHESTRSGNGVRRQNAAILTSAPPSRPLQ</sequence>
<organism evidence="2 3">
    <name type="scientific">Eumeta variegata</name>
    <name type="common">Bagworm moth</name>
    <name type="synonym">Eumeta japonica</name>
    <dbReference type="NCBI Taxonomy" id="151549"/>
    <lineage>
        <taxon>Eukaryota</taxon>
        <taxon>Metazoa</taxon>
        <taxon>Ecdysozoa</taxon>
        <taxon>Arthropoda</taxon>
        <taxon>Hexapoda</taxon>
        <taxon>Insecta</taxon>
        <taxon>Pterygota</taxon>
        <taxon>Neoptera</taxon>
        <taxon>Endopterygota</taxon>
        <taxon>Lepidoptera</taxon>
        <taxon>Glossata</taxon>
        <taxon>Ditrysia</taxon>
        <taxon>Tineoidea</taxon>
        <taxon>Psychidae</taxon>
        <taxon>Oiketicinae</taxon>
        <taxon>Eumeta</taxon>
    </lineage>
</organism>
<dbReference type="EMBL" id="BGZK01000555">
    <property type="protein sequence ID" value="GBP49999.1"/>
    <property type="molecule type" value="Genomic_DNA"/>
</dbReference>